<dbReference type="AlphaFoldDB" id="A0A6A4HUU9"/>
<gene>
    <name evidence="1" type="ORF">BT96DRAFT_639546</name>
</gene>
<accession>A0A6A4HUU9</accession>
<dbReference type="EMBL" id="ML769454">
    <property type="protein sequence ID" value="KAE9400684.1"/>
    <property type="molecule type" value="Genomic_DNA"/>
</dbReference>
<proteinExistence type="predicted"/>
<evidence type="ECO:0000313" key="2">
    <source>
        <dbReference type="Proteomes" id="UP000799118"/>
    </source>
</evidence>
<keyword evidence="2" id="KW-1185">Reference proteome</keyword>
<organism evidence="1 2">
    <name type="scientific">Gymnopus androsaceus JB14</name>
    <dbReference type="NCBI Taxonomy" id="1447944"/>
    <lineage>
        <taxon>Eukaryota</taxon>
        <taxon>Fungi</taxon>
        <taxon>Dikarya</taxon>
        <taxon>Basidiomycota</taxon>
        <taxon>Agaricomycotina</taxon>
        <taxon>Agaricomycetes</taxon>
        <taxon>Agaricomycetidae</taxon>
        <taxon>Agaricales</taxon>
        <taxon>Marasmiineae</taxon>
        <taxon>Omphalotaceae</taxon>
        <taxon>Gymnopus</taxon>
    </lineage>
</organism>
<name>A0A6A4HUU9_9AGAR</name>
<protein>
    <submittedName>
        <fullName evidence="1">Uncharacterized protein</fullName>
    </submittedName>
</protein>
<sequence>MPCQRTMHPVRLVNESNLNKASFKFFVFLGLIENGSVISAGSGARSARSLWPVKSSPASDHNNNQVHVHFAHPIMTPSNRLHRNALENCESTLSSSGGIDPDKDEAETTPIILDAPDFLTQMFTMLVDFNSALGNLQTSMDDVDREIAIASNVAMGKGPYTEVRFIDGSLPSEPAAGH</sequence>
<evidence type="ECO:0000313" key="1">
    <source>
        <dbReference type="EMBL" id="KAE9400684.1"/>
    </source>
</evidence>
<reference evidence="1" key="1">
    <citation type="journal article" date="2019" name="Environ. Microbiol.">
        <title>Fungal ecological strategies reflected in gene transcription - a case study of two litter decomposers.</title>
        <authorList>
            <person name="Barbi F."/>
            <person name="Kohler A."/>
            <person name="Barry K."/>
            <person name="Baskaran P."/>
            <person name="Daum C."/>
            <person name="Fauchery L."/>
            <person name="Ihrmark K."/>
            <person name="Kuo A."/>
            <person name="LaButti K."/>
            <person name="Lipzen A."/>
            <person name="Morin E."/>
            <person name="Grigoriev I.V."/>
            <person name="Henrissat B."/>
            <person name="Lindahl B."/>
            <person name="Martin F."/>
        </authorList>
    </citation>
    <scope>NUCLEOTIDE SEQUENCE</scope>
    <source>
        <strain evidence="1">JB14</strain>
    </source>
</reference>
<dbReference type="Proteomes" id="UP000799118">
    <property type="component" value="Unassembled WGS sequence"/>
</dbReference>